<evidence type="ECO:0000256" key="1">
    <source>
        <dbReference type="ARBA" id="ARBA00022679"/>
    </source>
</evidence>
<reference evidence="2 3" key="1">
    <citation type="submission" date="2019-11" db="EMBL/GenBank/DDBJ databases">
        <title>Gordonia sp. nov., a novel actinobacterium isolated from mangrove soil in Hainan.</title>
        <authorList>
            <person name="Huang X."/>
            <person name="Xie Y."/>
            <person name="Chu X."/>
            <person name="Xiao K."/>
        </authorList>
    </citation>
    <scope>NUCLEOTIDE SEQUENCE [LARGE SCALE GENOMIC DNA]</scope>
    <source>
        <strain evidence="2 3">HNM0687</strain>
    </source>
</reference>
<protein>
    <recommendedName>
        <fullName evidence="4">2-isopropylmalate synthase</fullName>
    </recommendedName>
</protein>
<dbReference type="Gene3D" id="3.30.160.270">
    <property type="match status" value="1"/>
</dbReference>
<dbReference type="GO" id="GO:0016740">
    <property type="term" value="F:transferase activity"/>
    <property type="evidence" value="ECO:0007669"/>
    <property type="project" value="UniProtKB-KW"/>
</dbReference>
<comment type="caution">
    <text evidence="2">The sequence shown here is derived from an EMBL/GenBank/DDBJ whole genome shotgun (WGS) entry which is preliminary data.</text>
</comment>
<dbReference type="AlphaFoldDB" id="A0A6L7GVT2"/>
<proteinExistence type="predicted"/>
<dbReference type="EMBL" id="WMBR01000006">
    <property type="protein sequence ID" value="MXP23673.1"/>
    <property type="molecule type" value="Genomic_DNA"/>
</dbReference>
<organism evidence="2 3">
    <name type="scientific">Gordonia mangrovi</name>
    <dbReference type="NCBI Taxonomy" id="2665643"/>
    <lineage>
        <taxon>Bacteria</taxon>
        <taxon>Bacillati</taxon>
        <taxon>Actinomycetota</taxon>
        <taxon>Actinomycetes</taxon>
        <taxon>Mycobacteriales</taxon>
        <taxon>Gordoniaceae</taxon>
        <taxon>Gordonia</taxon>
    </lineage>
</organism>
<dbReference type="Proteomes" id="UP000475545">
    <property type="component" value="Unassembled WGS sequence"/>
</dbReference>
<dbReference type="InterPro" id="IPR036230">
    <property type="entry name" value="LeuA_allosteric_dom_sf"/>
</dbReference>
<keyword evidence="3" id="KW-1185">Reference proteome</keyword>
<evidence type="ECO:0000313" key="2">
    <source>
        <dbReference type="EMBL" id="MXP23673.1"/>
    </source>
</evidence>
<accession>A0A6L7GVT2</accession>
<dbReference type="SUPFAM" id="SSF110921">
    <property type="entry name" value="2-isopropylmalate synthase LeuA, allosteric (dimerisation) domain"/>
    <property type="match status" value="1"/>
</dbReference>
<evidence type="ECO:0000313" key="3">
    <source>
        <dbReference type="Proteomes" id="UP000475545"/>
    </source>
</evidence>
<sequence length="123" mass="13500">MSWEDFLDEYAPTGAIRLGTWSVRRARQDMVTCQATFAHTDRIISLQATAAGTIGAMTSMLHDIGAPVQIVGLHQREIAGTVTTFLLCEHDDRRCWAYGTGPTPDESNVRALVAGANRLRLAR</sequence>
<gene>
    <name evidence="2" type="ORF">GIY30_20250</name>
</gene>
<keyword evidence="1" id="KW-0808">Transferase</keyword>
<name>A0A6L7GVT2_9ACTN</name>
<evidence type="ECO:0008006" key="4">
    <source>
        <dbReference type="Google" id="ProtNLM"/>
    </source>
</evidence>